<proteinExistence type="predicted"/>
<dbReference type="InterPro" id="IPR005174">
    <property type="entry name" value="KIB1-4_b-propeller"/>
</dbReference>
<dbReference type="InterPro" id="IPR011047">
    <property type="entry name" value="Quinoprotein_ADH-like_sf"/>
</dbReference>
<comment type="caution">
    <text evidence="2">The sequence shown here is derived from an EMBL/GenBank/DDBJ whole genome shotgun (WGS) entry which is preliminary data.</text>
</comment>
<evidence type="ECO:0000313" key="2">
    <source>
        <dbReference type="EMBL" id="KAJ3705928.1"/>
    </source>
</evidence>
<dbReference type="InterPro" id="IPR036047">
    <property type="entry name" value="F-box-like_dom_sf"/>
</dbReference>
<gene>
    <name evidence="2" type="ORF">LUZ61_009633</name>
</gene>
<dbReference type="Proteomes" id="UP001210211">
    <property type="component" value="Unassembled WGS sequence"/>
</dbReference>
<organism evidence="2 3">
    <name type="scientific">Rhynchospora tenuis</name>
    <dbReference type="NCBI Taxonomy" id="198213"/>
    <lineage>
        <taxon>Eukaryota</taxon>
        <taxon>Viridiplantae</taxon>
        <taxon>Streptophyta</taxon>
        <taxon>Embryophyta</taxon>
        <taxon>Tracheophyta</taxon>
        <taxon>Spermatophyta</taxon>
        <taxon>Magnoliopsida</taxon>
        <taxon>Liliopsida</taxon>
        <taxon>Poales</taxon>
        <taxon>Cyperaceae</taxon>
        <taxon>Cyperoideae</taxon>
        <taxon>Rhynchosporeae</taxon>
        <taxon>Rhynchospora</taxon>
    </lineage>
</organism>
<evidence type="ECO:0000313" key="3">
    <source>
        <dbReference type="Proteomes" id="UP001210211"/>
    </source>
</evidence>
<dbReference type="SUPFAM" id="SSF81383">
    <property type="entry name" value="F-box domain"/>
    <property type="match status" value="1"/>
</dbReference>
<dbReference type="AlphaFoldDB" id="A0AAD6EYV5"/>
<feature type="domain" description="KIB1-4 beta-propeller" evidence="1">
    <location>
        <begin position="54"/>
        <end position="305"/>
    </location>
</feature>
<dbReference type="PANTHER" id="PTHR33127:SF97">
    <property type="entry name" value="OS08G0448300 PROTEIN"/>
    <property type="match status" value="1"/>
</dbReference>
<protein>
    <recommendedName>
        <fullName evidence="1">KIB1-4 beta-propeller domain-containing protein</fullName>
    </recommendedName>
</protein>
<keyword evidence="3" id="KW-1185">Reference proteome</keyword>
<dbReference type="Pfam" id="PF03478">
    <property type="entry name" value="Beta-prop_KIB1-4"/>
    <property type="match status" value="2"/>
</dbReference>
<sequence length="724" mass="82763">MQALKERKTIPPTFSIKEDMFPSNFFYQPWIIKCHGANKHTTTFIDPMKKTVEEKSIAEMEGKLTLGCIDEWLFLFDKQSKEFIFLDLNSLSRVHLPSLTEEPSLPREEIVFTNFSLSSSPNHPNCVVILHGVKLDMGTYTVHERFFMCCQPHDARWNKIPLDQEIIGATSAILDGKMYTCGVDNCVIVFDVLSLLAGQVDARTISAPKLPQFPIQNMVSKHLVESCGRIHLVRLHHYCQGPINNIDIYCLDISSHEWFRVENFGERAFFLSDMSYVSVCATDVGVESNCIYYLSLDSGNEGRVYKFCLDDHTMAFSLTPTVETAYEGRFCWFVPTRRLKRTIMSPSAQPTNVLNEVNPDKVIMENEITSSVFRPWSDLPMDLVELLLPHLSLVEALRFFTVCKSWNLASDSIQKAKTWPWLMYQEKTDGTCKLLDPLNGKEYTTSVGLPSSVFPIRMLSSKDGWVIVLDAANAMFMGNPLNEDVVKLPPLEHFNEDFCGITFTSILTSPDCVVMAFCADIVNGNIYIYKWHSGEEDWTLIYDDESPMRTAAKTNPVFFQGEFYCVAETGELGVFNPVEETWRMLDKLRPVYLEDDVPFTGKEDCYLLELDGNLISVFKCNYSDNDIHIIKLDTEKMEWIPVKDLAGWTLFLDTRASFAKPSPHKCWSNKILFTAFCSGPIKSCGTYCMESKTYDIRFCDTKKPFDFVWLEPNLIRKCLMDVPC</sequence>
<dbReference type="SUPFAM" id="SSF50998">
    <property type="entry name" value="Quinoprotein alcohol dehydrogenase-like"/>
    <property type="match status" value="1"/>
</dbReference>
<evidence type="ECO:0000259" key="1">
    <source>
        <dbReference type="Pfam" id="PF03478"/>
    </source>
</evidence>
<dbReference type="EMBL" id="JAMRDG010000001">
    <property type="protein sequence ID" value="KAJ3705928.1"/>
    <property type="molecule type" value="Genomic_DNA"/>
</dbReference>
<dbReference type="CDD" id="cd09917">
    <property type="entry name" value="F-box_SF"/>
    <property type="match status" value="1"/>
</dbReference>
<dbReference type="PANTHER" id="PTHR33127">
    <property type="entry name" value="TRANSMEMBRANE PROTEIN"/>
    <property type="match status" value="1"/>
</dbReference>
<name>A0AAD6EYV5_9POAL</name>
<reference evidence="2 3" key="1">
    <citation type="journal article" date="2022" name="Cell">
        <title>Repeat-based holocentromeres influence genome architecture and karyotype evolution.</title>
        <authorList>
            <person name="Hofstatter P.G."/>
            <person name="Thangavel G."/>
            <person name="Lux T."/>
            <person name="Neumann P."/>
            <person name="Vondrak T."/>
            <person name="Novak P."/>
            <person name="Zhang M."/>
            <person name="Costa L."/>
            <person name="Castellani M."/>
            <person name="Scott A."/>
            <person name="Toegelov H."/>
            <person name="Fuchs J."/>
            <person name="Mata-Sucre Y."/>
            <person name="Dias Y."/>
            <person name="Vanzela A.L.L."/>
            <person name="Huettel B."/>
            <person name="Almeida C.C.S."/>
            <person name="Simkova H."/>
            <person name="Souza G."/>
            <person name="Pedrosa-Harand A."/>
            <person name="Macas J."/>
            <person name="Mayer K.F.X."/>
            <person name="Houben A."/>
            <person name="Marques A."/>
        </authorList>
    </citation>
    <scope>NUCLEOTIDE SEQUENCE [LARGE SCALE GENOMIC DNA]</scope>
    <source>
        <strain evidence="2">RhyTen1mFocal</strain>
    </source>
</reference>
<feature type="domain" description="KIB1-4 beta-propeller" evidence="1">
    <location>
        <begin position="449"/>
        <end position="680"/>
    </location>
</feature>
<accession>A0AAD6EYV5</accession>